<comment type="subcellular location">
    <subcellularLocation>
        <location evidence="1">Cell outer membrane</location>
        <topology evidence="1">Multi-pass membrane protein</topology>
    </subcellularLocation>
</comment>
<comment type="similarity">
    <text evidence="1">Belongs to the TonB-dependent receptor family.</text>
</comment>
<dbReference type="InterPro" id="IPR039426">
    <property type="entry name" value="TonB-dep_rcpt-like"/>
</dbReference>
<keyword evidence="1" id="KW-0812">Transmembrane</keyword>
<dbReference type="NCBIfam" id="TIGR04056">
    <property type="entry name" value="OMP_RagA_SusC"/>
    <property type="match status" value="1"/>
</dbReference>
<proteinExistence type="inferred from homology"/>
<name>A0A561PPF4_9BACT</name>
<dbReference type="Gene3D" id="2.60.40.1120">
    <property type="entry name" value="Carboxypeptidase-like, regulatory domain"/>
    <property type="match status" value="1"/>
</dbReference>
<evidence type="ECO:0000313" key="4">
    <source>
        <dbReference type="Proteomes" id="UP000320811"/>
    </source>
</evidence>
<keyword evidence="1" id="KW-0813">Transport</keyword>
<dbReference type="Proteomes" id="UP000320811">
    <property type="component" value="Unassembled WGS sequence"/>
</dbReference>
<gene>
    <name evidence="3" type="ORF">FHW36_105428</name>
</gene>
<organism evidence="3 4">
    <name type="scientific">Chitinophaga polysaccharea</name>
    <dbReference type="NCBI Taxonomy" id="1293035"/>
    <lineage>
        <taxon>Bacteria</taxon>
        <taxon>Pseudomonadati</taxon>
        <taxon>Bacteroidota</taxon>
        <taxon>Chitinophagia</taxon>
        <taxon>Chitinophagales</taxon>
        <taxon>Chitinophagaceae</taxon>
        <taxon>Chitinophaga</taxon>
    </lineage>
</organism>
<dbReference type="Pfam" id="PF07715">
    <property type="entry name" value="Plug"/>
    <property type="match status" value="1"/>
</dbReference>
<dbReference type="Pfam" id="PF13715">
    <property type="entry name" value="CarbopepD_reg_2"/>
    <property type="match status" value="1"/>
</dbReference>
<evidence type="ECO:0000256" key="1">
    <source>
        <dbReference type="PROSITE-ProRule" id="PRU01360"/>
    </source>
</evidence>
<dbReference type="GO" id="GO:0009279">
    <property type="term" value="C:cell outer membrane"/>
    <property type="evidence" value="ECO:0007669"/>
    <property type="project" value="UniProtKB-SubCell"/>
</dbReference>
<evidence type="ECO:0000259" key="2">
    <source>
        <dbReference type="Pfam" id="PF07715"/>
    </source>
</evidence>
<dbReference type="InterPro" id="IPR008969">
    <property type="entry name" value="CarboxyPept-like_regulatory"/>
</dbReference>
<dbReference type="InterPro" id="IPR023996">
    <property type="entry name" value="TonB-dep_OMP_SusC/RagA"/>
</dbReference>
<keyword evidence="1" id="KW-0998">Cell outer membrane</keyword>
<dbReference type="AlphaFoldDB" id="A0A561PPF4"/>
<dbReference type="SUPFAM" id="SSF49464">
    <property type="entry name" value="Carboxypeptidase regulatory domain-like"/>
    <property type="match status" value="1"/>
</dbReference>
<feature type="domain" description="TonB-dependent receptor plug" evidence="2">
    <location>
        <begin position="258"/>
        <end position="365"/>
    </location>
</feature>
<dbReference type="PROSITE" id="PS52016">
    <property type="entry name" value="TONB_DEPENDENT_REC_3"/>
    <property type="match status" value="1"/>
</dbReference>
<keyword evidence="1" id="KW-1134">Transmembrane beta strand</keyword>
<dbReference type="InterPro" id="IPR037066">
    <property type="entry name" value="Plug_dom_sf"/>
</dbReference>
<dbReference type="NCBIfam" id="TIGR04057">
    <property type="entry name" value="SusC_RagA_signa"/>
    <property type="match status" value="1"/>
</dbReference>
<reference evidence="3 4" key="1">
    <citation type="submission" date="2019-06" db="EMBL/GenBank/DDBJ databases">
        <title>Sorghum-associated microbial communities from plants grown in Nebraska, USA.</title>
        <authorList>
            <person name="Schachtman D."/>
        </authorList>
    </citation>
    <scope>NUCLEOTIDE SEQUENCE [LARGE SCALE GENOMIC DNA]</scope>
    <source>
        <strain evidence="3 4">1209</strain>
    </source>
</reference>
<keyword evidence="1" id="KW-0472">Membrane</keyword>
<dbReference type="EMBL" id="VIWO01000005">
    <property type="protein sequence ID" value="TWF39987.1"/>
    <property type="molecule type" value="Genomic_DNA"/>
</dbReference>
<sequence length="1192" mass="130941">MALTLPAGDGLLNTIVNQIYKPKHCKVMQLIPIYILSNQRALGPTQKFLRIMKVTAFLILCIGLQSAVASTNGQNVTMSVRNMPAKEVFREIQQQTGKSLVVSEETLSKIGNLTLDVKNQPVEKVLDLCLKKDRFAYNDVDGIIAISAKAGLTPVKEVAPVVDTPGMVITGRVVDANGTPLPGASVSREGTHDGTATDANGTFRLRVPSGNAVLLVSYVGYQQTRVTVNKAGFQAITLKPSESKVDEVVVVGYGTQKKASLTSAVSTVNAKEMTNIATSNLSNVLAGRASGTFVQTGTGIPGKASIVRIRSSSSWNSAGPLIVIDGIVRDQVAFDALDPNQVQTITILKDAASAAIYGSRSSDGVLLVTTKTGKSGKSTVQFNSVFGVYSKPEIDVKYLGMDESMDMYNSTHTGAADFRYNQYDRDWIHQHNPKGNLHYDELYHNPFNQRQSLNISGGTDRVTYFIGGTFYDEKGFLPQLSYRKYNLRSNVQVAVTRDLSIGLNLSYNNGQRHSIPGQTDDLSGLYEKLKYIMPPTTYAYIDGKPMSPNWVTNPVEFIKNGGYQRTTRQYMDGIINLEYKVPFIKGLSLKGVVDLYNGNDFSKAYAIQPLLYQFKLDPKSGIQQLYTNEVIGTRLSTSPAQPYVGNENGRTNSYQLNAIANYETHFGKHNLHVTGVYEQSDGYYTYSSIYKYNFPVYTTDQFPFASRASGDTKADGFENYLDARVSYVGRVNYDYGHKYLVSASVRADGSSKFSKDKRWGYFPAASLGWVLSEENFMAGLKRSGVDMLKLRASYGSTGNDNIPAWLFKEIYNASSTPFYLGDPASLKSILAYNGIAQTNYTWEGAKSYNAGVDLNYRQHWSAVFDVWTKNTFNILGQRILETPVEFGSSYPIENYGRMSAKGMDIELGYINGKIGKDFSFDVKANFGLANTKVLVKDKALGATPAEDPVGKPLNYQVGYQTSGILRTDADVAALPAGYTIFGVKPERGMMNFVDVSGPGGKPDGIIDNYDKVVVAKYSNAPILGSPSNGGAAQSNNAPISYGLNINLEYKGFRLNILFAGLAGYKVIYNDPWGRNGGQIPYPAYYADSYSDSNPNGKFPKLYNSSGNQRQDYSVVSSLNIFSGDFLRLKNLNLSYDFSQTLLKKSGLSSAQVFAGATNLFCLRKFRLYDPEVYSYGSYPIMTNVTLGFNVQF</sequence>
<protein>
    <submittedName>
        <fullName evidence="3">TonB-linked SusC/RagA family outer membrane protein</fullName>
    </submittedName>
</protein>
<dbReference type="InterPro" id="IPR023997">
    <property type="entry name" value="TonB-dep_OMP_SusC/RagA_CS"/>
</dbReference>
<dbReference type="Gene3D" id="2.170.130.10">
    <property type="entry name" value="TonB-dependent receptor, plug domain"/>
    <property type="match status" value="1"/>
</dbReference>
<accession>A0A561PPF4</accession>
<evidence type="ECO:0000313" key="3">
    <source>
        <dbReference type="EMBL" id="TWF39987.1"/>
    </source>
</evidence>
<keyword evidence="4" id="KW-1185">Reference proteome</keyword>
<dbReference type="InterPro" id="IPR012910">
    <property type="entry name" value="Plug_dom"/>
</dbReference>
<comment type="caution">
    <text evidence="3">The sequence shown here is derived from an EMBL/GenBank/DDBJ whole genome shotgun (WGS) entry which is preliminary data.</text>
</comment>
<dbReference type="SUPFAM" id="SSF56935">
    <property type="entry name" value="Porins"/>
    <property type="match status" value="1"/>
</dbReference>